<dbReference type="PRINTS" id="PR00081">
    <property type="entry name" value="GDHRDH"/>
</dbReference>
<dbReference type="Pfam" id="PF00106">
    <property type="entry name" value="adh_short"/>
    <property type="match status" value="1"/>
</dbReference>
<organism evidence="5 6">
    <name type="scientific">Rhodopirellula halodulae</name>
    <dbReference type="NCBI Taxonomy" id="2894198"/>
    <lineage>
        <taxon>Bacteria</taxon>
        <taxon>Pseudomonadati</taxon>
        <taxon>Planctomycetota</taxon>
        <taxon>Planctomycetia</taxon>
        <taxon>Pirellulales</taxon>
        <taxon>Pirellulaceae</taxon>
        <taxon>Rhodopirellula</taxon>
    </lineage>
</organism>
<comment type="caution">
    <text evidence="5">The sequence shown here is derived from an EMBL/GenBank/DDBJ whole genome shotgun (WGS) entry which is preliminary data.</text>
</comment>
<dbReference type="PRINTS" id="PR00080">
    <property type="entry name" value="SDRFAMILY"/>
</dbReference>
<feature type="domain" description="Ketoreductase" evidence="4">
    <location>
        <begin position="8"/>
        <end position="187"/>
    </location>
</feature>
<keyword evidence="6" id="KW-1185">Reference proteome</keyword>
<dbReference type="InterPro" id="IPR020904">
    <property type="entry name" value="Sc_DH/Rdtase_CS"/>
</dbReference>
<dbReference type="Proteomes" id="UP001430306">
    <property type="component" value="Unassembled WGS sequence"/>
</dbReference>
<name>A0ABS8NPB8_9BACT</name>
<gene>
    <name evidence="5" type="ORF">LOC71_23980</name>
</gene>
<reference evidence="5" key="1">
    <citation type="submission" date="2021-11" db="EMBL/GenBank/DDBJ databases">
        <title>Genome sequence.</title>
        <authorList>
            <person name="Sun Q."/>
        </authorList>
    </citation>
    <scope>NUCLEOTIDE SEQUENCE</scope>
    <source>
        <strain evidence="5">JC740</strain>
    </source>
</reference>
<dbReference type="PANTHER" id="PTHR44169:SF6">
    <property type="entry name" value="NADPH-DEPENDENT 1-ACYLDIHYDROXYACETONE PHOSPHATE REDUCTASE"/>
    <property type="match status" value="1"/>
</dbReference>
<dbReference type="InterPro" id="IPR002347">
    <property type="entry name" value="SDR_fam"/>
</dbReference>
<dbReference type="EMBL" id="JAJKFW010000064">
    <property type="protein sequence ID" value="MCC9645351.1"/>
    <property type="molecule type" value="Genomic_DNA"/>
</dbReference>
<dbReference type="SMART" id="SM00822">
    <property type="entry name" value="PKS_KR"/>
    <property type="match status" value="1"/>
</dbReference>
<comment type="similarity">
    <text evidence="1 3">Belongs to the short-chain dehydrogenases/reductases (SDR) family.</text>
</comment>
<evidence type="ECO:0000313" key="5">
    <source>
        <dbReference type="EMBL" id="MCC9645351.1"/>
    </source>
</evidence>
<protein>
    <submittedName>
        <fullName evidence="5">SDR family oxidoreductase</fullName>
    </submittedName>
</protein>
<dbReference type="PROSITE" id="PS00061">
    <property type="entry name" value="ADH_SHORT"/>
    <property type="match status" value="1"/>
</dbReference>
<evidence type="ECO:0000313" key="6">
    <source>
        <dbReference type="Proteomes" id="UP001430306"/>
    </source>
</evidence>
<dbReference type="PANTHER" id="PTHR44169">
    <property type="entry name" value="NADPH-DEPENDENT 1-ACYLDIHYDROXYACETONE PHOSPHATE REDUCTASE"/>
    <property type="match status" value="1"/>
</dbReference>
<evidence type="ECO:0000259" key="4">
    <source>
        <dbReference type="SMART" id="SM00822"/>
    </source>
</evidence>
<dbReference type="NCBIfam" id="NF006120">
    <property type="entry name" value="PRK08264.1-6"/>
    <property type="match status" value="1"/>
</dbReference>
<dbReference type="RefSeq" id="WP_230276969.1">
    <property type="nucleotide sequence ID" value="NZ_JAJKFW010000064.1"/>
</dbReference>
<accession>A0ABS8NPB8</accession>
<dbReference type="InterPro" id="IPR036291">
    <property type="entry name" value="NAD(P)-bd_dom_sf"/>
</dbReference>
<dbReference type="Gene3D" id="3.40.50.720">
    <property type="entry name" value="NAD(P)-binding Rossmann-like Domain"/>
    <property type="match status" value="1"/>
</dbReference>
<evidence type="ECO:0000256" key="1">
    <source>
        <dbReference type="ARBA" id="ARBA00006484"/>
    </source>
</evidence>
<evidence type="ECO:0000256" key="2">
    <source>
        <dbReference type="ARBA" id="ARBA00023002"/>
    </source>
</evidence>
<keyword evidence="2" id="KW-0560">Oxidoreductase</keyword>
<dbReference type="InterPro" id="IPR057326">
    <property type="entry name" value="KR_dom"/>
</dbReference>
<proteinExistence type="inferred from homology"/>
<sequence>MTFHIRDSVFLVTGANRGIGKVILETALQRGAKKVYAAVRDVQTADDLVETHGDQVIPVRLDLNDPSSVREAALVAKDVNVVVNNAGVLQVCSAFADETIETLQYEMEANVYGLIRVAQAFAPVLKANGGGVFVQLNSVASLNATPEFATYCASKAAAYSITLGLRKSLQEQGTLVVSAHPGPIQTDMGRSAGFGEFASDPAIVAPAIFDAIEQGHFHAWIGPLAELISEPYQPFVEQILSGDMKQLREQAFGL</sequence>
<evidence type="ECO:0000256" key="3">
    <source>
        <dbReference type="RuleBase" id="RU000363"/>
    </source>
</evidence>
<dbReference type="SUPFAM" id="SSF51735">
    <property type="entry name" value="NAD(P)-binding Rossmann-fold domains"/>
    <property type="match status" value="1"/>
</dbReference>